<dbReference type="InterPro" id="IPR024630">
    <property type="entry name" value="Stc1"/>
</dbReference>
<keyword evidence="4" id="KW-1185">Reference proteome</keyword>
<sequence length="279" mass="30430">MSRQIRSAYAGGYSDSIRRQLENVVIPEKVKCATCKKIRMQSAFSKRQLDLLRNAMVLRGGKALTGPGHASCRTCVGGQTVELRCTICDQTKSLEQFAKNQRHDRDSARCMACVQSHTETEAVLEENKMIMDNDMSTVQESTIMGSQPSETYPYAMSTCGGSDEDSDDGSIGGGVWIESERDQEGPTDKKKGREYTGYDQHGNPHRLVSSRPASGGSVHTGWASWGVSPISQATGNTGIAPRGQAYGTPGSGRASTQRKSSKFAKVPVSHWYYEGIFLQ</sequence>
<evidence type="ECO:0000256" key="1">
    <source>
        <dbReference type="SAM" id="MobiDB-lite"/>
    </source>
</evidence>
<evidence type="ECO:0000313" key="4">
    <source>
        <dbReference type="Proteomes" id="UP000325780"/>
    </source>
</evidence>
<dbReference type="EMBL" id="ML742345">
    <property type="protein sequence ID" value="KAE8145445.1"/>
    <property type="molecule type" value="Genomic_DNA"/>
</dbReference>
<reference evidence="3 4" key="1">
    <citation type="submission" date="2019-04" db="EMBL/GenBank/DDBJ databases">
        <title>Friends and foes A comparative genomics study of 23 Aspergillus species from section Flavi.</title>
        <authorList>
            <consortium name="DOE Joint Genome Institute"/>
            <person name="Kjaerbolling I."/>
            <person name="Vesth T."/>
            <person name="Frisvad J.C."/>
            <person name="Nybo J.L."/>
            <person name="Theobald S."/>
            <person name="Kildgaard S."/>
            <person name="Isbrandt T."/>
            <person name="Kuo A."/>
            <person name="Sato A."/>
            <person name="Lyhne E.K."/>
            <person name="Kogle M.E."/>
            <person name="Wiebenga A."/>
            <person name="Kun R.S."/>
            <person name="Lubbers R.J."/>
            <person name="Makela M.R."/>
            <person name="Barry K."/>
            <person name="Chovatia M."/>
            <person name="Clum A."/>
            <person name="Daum C."/>
            <person name="Haridas S."/>
            <person name="He G."/>
            <person name="LaButti K."/>
            <person name="Lipzen A."/>
            <person name="Mondo S."/>
            <person name="Riley R."/>
            <person name="Salamov A."/>
            <person name="Simmons B.A."/>
            <person name="Magnuson J.K."/>
            <person name="Henrissat B."/>
            <person name="Mortensen U.H."/>
            <person name="Larsen T.O."/>
            <person name="Devries R.P."/>
            <person name="Grigoriev I.V."/>
            <person name="Machida M."/>
            <person name="Baker S.E."/>
            <person name="Andersen M.R."/>
        </authorList>
    </citation>
    <scope>NUCLEOTIDE SEQUENCE [LARGE SCALE GENOMIC DNA]</scope>
    <source>
        <strain evidence="3 4">IBT 18842</strain>
    </source>
</reference>
<evidence type="ECO:0000313" key="3">
    <source>
        <dbReference type="EMBL" id="KAE8145445.1"/>
    </source>
</evidence>
<feature type="compositionally biased region" description="Basic and acidic residues" evidence="1">
    <location>
        <begin position="178"/>
        <end position="196"/>
    </location>
</feature>
<accession>A0A5N6TGD8</accession>
<evidence type="ECO:0000259" key="2">
    <source>
        <dbReference type="Pfam" id="PF12898"/>
    </source>
</evidence>
<gene>
    <name evidence="3" type="ORF">BDV25DRAFT_164683</name>
</gene>
<feature type="region of interest" description="Disordered" evidence="1">
    <location>
        <begin position="146"/>
        <end position="215"/>
    </location>
</feature>
<dbReference type="Proteomes" id="UP000325780">
    <property type="component" value="Unassembled WGS sequence"/>
</dbReference>
<dbReference type="OrthoDB" id="3514033at2759"/>
<organism evidence="3 4">
    <name type="scientific">Aspergillus avenaceus</name>
    <dbReference type="NCBI Taxonomy" id="36643"/>
    <lineage>
        <taxon>Eukaryota</taxon>
        <taxon>Fungi</taxon>
        <taxon>Dikarya</taxon>
        <taxon>Ascomycota</taxon>
        <taxon>Pezizomycotina</taxon>
        <taxon>Eurotiomycetes</taxon>
        <taxon>Eurotiomycetidae</taxon>
        <taxon>Eurotiales</taxon>
        <taxon>Aspergillaceae</taxon>
        <taxon>Aspergillus</taxon>
        <taxon>Aspergillus subgen. Circumdati</taxon>
    </lineage>
</organism>
<dbReference type="Pfam" id="PF12898">
    <property type="entry name" value="Stc1"/>
    <property type="match status" value="1"/>
</dbReference>
<protein>
    <submittedName>
        <fullName evidence="3">Stc1 domain-containing protein</fullName>
    </submittedName>
</protein>
<dbReference type="AlphaFoldDB" id="A0A5N6TGD8"/>
<proteinExistence type="predicted"/>
<feature type="domain" description="Stc1" evidence="2">
    <location>
        <begin position="31"/>
        <end position="115"/>
    </location>
</feature>
<name>A0A5N6TGD8_ASPAV</name>
<feature type="region of interest" description="Disordered" evidence="1">
    <location>
        <begin position="233"/>
        <end position="261"/>
    </location>
</feature>